<dbReference type="PROSITE" id="PS50113">
    <property type="entry name" value="PAC"/>
    <property type="match status" value="3"/>
</dbReference>
<protein>
    <submittedName>
        <fullName evidence="3">PAS domain S-box protein</fullName>
    </submittedName>
</protein>
<dbReference type="SMART" id="SM00086">
    <property type="entry name" value="PAC"/>
    <property type="match status" value="3"/>
</dbReference>
<dbReference type="InterPro" id="IPR000014">
    <property type="entry name" value="PAS"/>
</dbReference>
<dbReference type="InterPro" id="IPR013656">
    <property type="entry name" value="PAS_4"/>
</dbReference>
<feature type="domain" description="PAC" evidence="2">
    <location>
        <begin position="228"/>
        <end position="278"/>
    </location>
</feature>
<dbReference type="AlphaFoldDB" id="A0A937X821"/>
<evidence type="ECO:0000259" key="1">
    <source>
        <dbReference type="PROSITE" id="PS50112"/>
    </source>
</evidence>
<accession>A0A937X821</accession>
<name>A0A937X821_UNCEI</name>
<dbReference type="EMBL" id="VGIY01000054">
    <property type="protein sequence ID" value="MBM3316900.1"/>
    <property type="molecule type" value="Genomic_DNA"/>
</dbReference>
<dbReference type="Gene3D" id="3.30.450.20">
    <property type="entry name" value="PAS domain"/>
    <property type="match status" value="4"/>
</dbReference>
<gene>
    <name evidence="3" type="ORF">FJY75_03515</name>
</gene>
<dbReference type="InterPro" id="IPR035965">
    <property type="entry name" value="PAS-like_dom_sf"/>
</dbReference>
<dbReference type="Proteomes" id="UP000748308">
    <property type="component" value="Unassembled WGS sequence"/>
</dbReference>
<dbReference type="InterPro" id="IPR000700">
    <property type="entry name" value="PAS-assoc_C"/>
</dbReference>
<feature type="domain" description="PAS" evidence="1">
    <location>
        <begin position="424"/>
        <end position="473"/>
    </location>
</feature>
<dbReference type="Pfam" id="PF00989">
    <property type="entry name" value="PAS"/>
    <property type="match status" value="1"/>
</dbReference>
<dbReference type="SMART" id="SM00091">
    <property type="entry name" value="PAS"/>
    <property type="match status" value="4"/>
</dbReference>
<dbReference type="CDD" id="cd00130">
    <property type="entry name" value="PAS"/>
    <property type="match status" value="4"/>
</dbReference>
<reference evidence="3" key="1">
    <citation type="submission" date="2019-03" db="EMBL/GenBank/DDBJ databases">
        <title>Lake Tanganyika Metagenome-Assembled Genomes (MAGs).</title>
        <authorList>
            <person name="Tran P."/>
        </authorList>
    </citation>
    <scope>NUCLEOTIDE SEQUENCE</scope>
    <source>
        <strain evidence="3">M_DeepCast_400m_m2_100</strain>
    </source>
</reference>
<dbReference type="InterPro" id="IPR013767">
    <property type="entry name" value="PAS_fold"/>
</dbReference>
<feature type="domain" description="PAS" evidence="1">
    <location>
        <begin position="154"/>
        <end position="213"/>
    </location>
</feature>
<dbReference type="GO" id="GO:0006355">
    <property type="term" value="P:regulation of DNA-templated transcription"/>
    <property type="evidence" value="ECO:0007669"/>
    <property type="project" value="InterPro"/>
</dbReference>
<organism evidence="3 4">
    <name type="scientific">Eiseniibacteriota bacterium</name>
    <dbReference type="NCBI Taxonomy" id="2212470"/>
    <lineage>
        <taxon>Bacteria</taxon>
        <taxon>Candidatus Eiseniibacteriota</taxon>
    </lineage>
</organism>
<dbReference type="InterPro" id="IPR013655">
    <property type="entry name" value="PAS_fold_3"/>
</dbReference>
<dbReference type="NCBIfam" id="TIGR00229">
    <property type="entry name" value="sensory_box"/>
    <property type="match status" value="4"/>
</dbReference>
<comment type="caution">
    <text evidence="3">The sequence shown here is derived from an EMBL/GenBank/DDBJ whole genome shotgun (WGS) entry which is preliminary data.</text>
</comment>
<dbReference type="PROSITE" id="PS50112">
    <property type="entry name" value="PAS"/>
    <property type="match status" value="3"/>
</dbReference>
<proteinExistence type="predicted"/>
<dbReference type="Pfam" id="PF08447">
    <property type="entry name" value="PAS_3"/>
    <property type="match status" value="2"/>
</dbReference>
<dbReference type="PANTHER" id="PTHR44757">
    <property type="entry name" value="DIGUANYLATE CYCLASE DGCP"/>
    <property type="match status" value="1"/>
</dbReference>
<dbReference type="PANTHER" id="PTHR44757:SF2">
    <property type="entry name" value="BIOFILM ARCHITECTURE MAINTENANCE PROTEIN MBAA"/>
    <property type="match status" value="1"/>
</dbReference>
<evidence type="ECO:0000313" key="4">
    <source>
        <dbReference type="Proteomes" id="UP000748308"/>
    </source>
</evidence>
<dbReference type="Pfam" id="PF08448">
    <property type="entry name" value="PAS_4"/>
    <property type="match status" value="1"/>
</dbReference>
<evidence type="ECO:0000259" key="2">
    <source>
        <dbReference type="PROSITE" id="PS50113"/>
    </source>
</evidence>
<evidence type="ECO:0000313" key="3">
    <source>
        <dbReference type="EMBL" id="MBM3316900.1"/>
    </source>
</evidence>
<feature type="domain" description="PAC" evidence="2">
    <location>
        <begin position="101"/>
        <end position="153"/>
    </location>
</feature>
<sequence>MPGALPDAVEVPPGAEREAAAARALGEVLLFRRAADHAGLGFAVADVQGRLLYANDTLCRMYGEASAGAVVGRAMADYLPEASRGGFPIAMLAPALREGRWVGELAILSRQGVETPAIQTLFTVPDERGRAPHVAALVLDITERKRAETALRQSEEAFRTVAERALAGLLVLDGAGLPLYMNPRAEEITGYSLDEFRRLGPMPNLHPDDAARVIGYARARAAGRPAPTEYEMRIVRPDGAIATLLVSASRTTWHGVAASFAFFADVTWRKQAERALRESEEKYRELVEGIEEMIFSLDRRGALTYASPAVEPLSGYTAAEVEGRHFSLFVDPADLPRLGDQVRRLLAGEVPGPSEYRLLRKDGSRRWVRSSSRPILREGAVVGLRGTMIDIHDRRRSEEALRESEAKYAAVVEQARVGVVILQEGIILYVNRFGAEQVGYAPVEMIGQPLARFLAPEDRAAQAEIHQRRMRGEPAPAVYRAIGLHRDGSRLLFENSTILIQYGGRPAALAVIRPLGPAEAQEGERS</sequence>
<feature type="domain" description="PAC" evidence="2">
    <location>
        <begin position="352"/>
        <end position="403"/>
    </location>
</feature>
<feature type="domain" description="PAS" evidence="1">
    <location>
        <begin position="279"/>
        <end position="349"/>
    </location>
</feature>
<dbReference type="InterPro" id="IPR052155">
    <property type="entry name" value="Biofilm_reg_signaling"/>
</dbReference>
<dbReference type="InterPro" id="IPR001610">
    <property type="entry name" value="PAC"/>
</dbReference>
<dbReference type="SUPFAM" id="SSF55785">
    <property type="entry name" value="PYP-like sensor domain (PAS domain)"/>
    <property type="match status" value="4"/>
</dbReference>